<evidence type="ECO:0000313" key="3">
    <source>
        <dbReference type="WBParaSite" id="Gr19_v10_g17841.t1"/>
    </source>
</evidence>
<keyword evidence="2" id="KW-1185">Reference proteome</keyword>
<evidence type="ECO:0000313" key="2">
    <source>
        <dbReference type="Proteomes" id="UP000887572"/>
    </source>
</evidence>
<accession>A0A914HJT1</accession>
<evidence type="ECO:0000256" key="1">
    <source>
        <dbReference type="SAM" id="MobiDB-lite"/>
    </source>
</evidence>
<dbReference type="AlphaFoldDB" id="A0A914HJT1"/>
<feature type="region of interest" description="Disordered" evidence="1">
    <location>
        <begin position="161"/>
        <end position="193"/>
    </location>
</feature>
<feature type="compositionally biased region" description="Polar residues" evidence="1">
    <location>
        <begin position="183"/>
        <end position="193"/>
    </location>
</feature>
<name>A0A914HJT1_GLORO</name>
<protein>
    <submittedName>
        <fullName evidence="3">Uncharacterized protein</fullName>
    </submittedName>
</protein>
<reference evidence="3" key="1">
    <citation type="submission" date="2022-11" db="UniProtKB">
        <authorList>
            <consortium name="WormBaseParasite"/>
        </authorList>
    </citation>
    <scope>IDENTIFICATION</scope>
</reference>
<dbReference type="WBParaSite" id="Gr19_v10_g17841.t1">
    <property type="protein sequence ID" value="Gr19_v10_g17841.t1"/>
    <property type="gene ID" value="Gr19_v10_g17841"/>
</dbReference>
<proteinExistence type="predicted"/>
<dbReference type="Proteomes" id="UP000887572">
    <property type="component" value="Unplaced"/>
</dbReference>
<organism evidence="2 3">
    <name type="scientific">Globodera rostochiensis</name>
    <name type="common">Golden nematode worm</name>
    <name type="synonym">Heterodera rostochiensis</name>
    <dbReference type="NCBI Taxonomy" id="31243"/>
    <lineage>
        <taxon>Eukaryota</taxon>
        <taxon>Metazoa</taxon>
        <taxon>Ecdysozoa</taxon>
        <taxon>Nematoda</taxon>
        <taxon>Chromadorea</taxon>
        <taxon>Rhabditida</taxon>
        <taxon>Tylenchina</taxon>
        <taxon>Tylenchomorpha</taxon>
        <taxon>Tylenchoidea</taxon>
        <taxon>Heteroderidae</taxon>
        <taxon>Heteroderinae</taxon>
        <taxon>Globodera</taxon>
    </lineage>
</organism>
<feature type="compositionally biased region" description="Basic and acidic residues" evidence="1">
    <location>
        <begin position="170"/>
        <end position="182"/>
    </location>
</feature>
<sequence>MKGRVTARQQRACDDGASSGARRRAEEETNFTVLDHYKSSDICAFITHFPSLHCRITASCALFTGLDYGWREDREAPRSRLFDQPTLNHRRRKRRRRISFVKPQSLLKISSKKWLNNAQKKRFVPFGDTTGAKKKPRQLKEFYFLFIRWLMLEATTLEQKTTTTWTADGPRTEETPTMREQKQMQIGGNNSSG</sequence>
<feature type="region of interest" description="Disordered" evidence="1">
    <location>
        <begin position="1"/>
        <end position="25"/>
    </location>
</feature>